<evidence type="ECO:0000313" key="2">
    <source>
        <dbReference type="Proteomes" id="UP000177152"/>
    </source>
</evidence>
<proteinExistence type="predicted"/>
<dbReference type="EMBL" id="MHQC01000032">
    <property type="protein sequence ID" value="OGZ94631.1"/>
    <property type="molecule type" value="Genomic_DNA"/>
</dbReference>
<organism evidence="1 2">
    <name type="scientific">Candidatus Sungbacteria bacterium RIFCSPHIGHO2_01_FULL_47_32</name>
    <dbReference type="NCBI Taxonomy" id="1802264"/>
    <lineage>
        <taxon>Bacteria</taxon>
        <taxon>Candidatus Sungiibacteriota</taxon>
    </lineage>
</organism>
<dbReference type="Proteomes" id="UP000177152">
    <property type="component" value="Unassembled WGS sequence"/>
</dbReference>
<dbReference type="AlphaFoldDB" id="A0A1G2K7T7"/>
<comment type="caution">
    <text evidence="1">The sequence shown here is derived from an EMBL/GenBank/DDBJ whole genome shotgun (WGS) entry which is preliminary data.</text>
</comment>
<gene>
    <name evidence="1" type="ORF">A2633_01275</name>
</gene>
<name>A0A1G2K7T7_9BACT</name>
<accession>A0A1G2K7T7</accession>
<sequence length="292" mass="31825">MQSIGLEFLKNSHAEKGGAISLYGTLRFHPNSCRGGGACFGGIGVWSREFLNHGRKGNRVRIEPDGIVTIIDGAGDVVSIVEREDIAAVDSETVKIVVRSQYLRPFEYNDSDYEEALLCADRGERPALFDNSPFIKVLDSPPGTELVLLELDNGSDGTFKVFTKDGEEVPHQVLYPLSYERWGEPLSSGKAGASMPPGEIAYFGAHENYLLSFGVEYEQDSIRADAEYSDEVNLRALASLRLAGLSSDSCKNGHPENSLIVIQGGDDVGKIKCTACEITILPTELFKTLEDV</sequence>
<reference evidence="1 2" key="1">
    <citation type="journal article" date="2016" name="Nat. Commun.">
        <title>Thousands of microbial genomes shed light on interconnected biogeochemical processes in an aquifer system.</title>
        <authorList>
            <person name="Anantharaman K."/>
            <person name="Brown C.T."/>
            <person name="Hug L.A."/>
            <person name="Sharon I."/>
            <person name="Castelle C.J."/>
            <person name="Probst A.J."/>
            <person name="Thomas B.C."/>
            <person name="Singh A."/>
            <person name="Wilkins M.J."/>
            <person name="Karaoz U."/>
            <person name="Brodie E.L."/>
            <person name="Williams K.H."/>
            <person name="Hubbard S.S."/>
            <person name="Banfield J.F."/>
        </authorList>
    </citation>
    <scope>NUCLEOTIDE SEQUENCE [LARGE SCALE GENOMIC DNA]</scope>
</reference>
<evidence type="ECO:0000313" key="1">
    <source>
        <dbReference type="EMBL" id="OGZ94631.1"/>
    </source>
</evidence>
<protein>
    <submittedName>
        <fullName evidence="1">Uncharacterized protein</fullName>
    </submittedName>
</protein>